<organism evidence="1 2">
    <name type="scientific">Zhihengliuella alba</name>
    <dbReference type="NCBI Taxonomy" id="547018"/>
    <lineage>
        <taxon>Bacteria</taxon>
        <taxon>Bacillati</taxon>
        <taxon>Actinomycetota</taxon>
        <taxon>Actinomycetes</taxon>
        <taxon>Micrococcales</taxon>
        <taxon>Micrococcaceae</taxon>
        <taxon>Zhihengliuella</taxon>
    </lineage>
</organism>
<evidence type="ECO:0000313" key="1">
    <source>
        <dbReference type="EMBL" id="GAA3703488.1"/>
    </source>
</evidence>
<name>A0ABP7DC18_9MICC</name>
<dbReference type="EMBL" id="BAABCJ010000002">
    <property type="protein sequence ID" value="GAA3703488.1"/>
    <property type="molecule type" value="Genomic_DNA"/>
</dbReference>
<keyword evidence="2" id="KW-1185">Reference proteome</keyword>
<dbReference type="Pfam" id="PF10094">
    <property type="entry name" value="DUF2332"/>
    <property type="match status" value="1"/>
</dbReference>
<dbReference type="RefSeq" id="WP_344882719.1">
    <property type="nucleotide sequence ID" value="NZ_BAABCJ010000002.1"/>
</dbReference>
<comment type="caution">
    <text evidence="1">The sequence shown here is derived from an EMBL/GenBank/DDBJ whole genome shotgun (WGS) entry which is preliminary data.</text>
</comment>
<sequence length="355" mass="38863">MFFGTDAADPGTERANTARRFTEYARVWFPAHSPLYAEWAEGVAADDGLLDLVRRLPADKQQPNLVFAAARFLGCPDESFPVLAGFLRERWDEVATELAVRRTQTNEPARCATLLPVLSRIQRETGQPLALVELGPSAGLCLLPDRYAYQYDDGAILGAENLASGAPLLECTTAGDPPLPDRLPEIASRQGVDLNPLDGSDPETARWLKCLVWPGQTERLHRLTAALGALTLHQREGERAPGGPVELHRGDLLELVEPLVRAVPSGHTAVVLHSAVISYLPPEVRERFTGLVRTLDCRWISNEGFFMDASGSVPRERAGMFTLALDGVPLAHTGQHGAELHWTPEGHWPEDGQQI</sequence>
<evidence type="ECO:0000313" key="2">
    <source>
        <dbReference type="Proteomes" id="UP001501536"/>
    </source>
</evidence>
<reference evidence="2" key="1">
    <citation type="journal article" date="2019" name="Int. J. Syst. Evol. Microbiol.">
        <title>The Global Catalogue of Microorganisms (GCM) 10K type strain sequencing project: providing services to taxonomists for standard genome sequencing and annotation.</title>
        <authorList>
            <consortium name="The Broad Institute Genomics Platform"/>
            <consortium name="The Broad Institute Genome Sequencing Center for Infectious Disease"/>
            <person name="Wu L."/>
            <person name="Ma J."/>
        </authorList>
    </citation>
    <scope>NUCLEOTIDE SEQUENCE [LARGE SCALE GENOMIC DNA]</scope>
    <source>
        <strain evidence="2">JCM 16961</strain>
    </source>
</reference>
<dbReference type="InterPro" id="IPR011200">
    <property type="entry name" value="UCP012608"/>
</dbReference>
<protein>
    <recommendedName>
        <fullName evidence="3">DUF2332 domain-containing protein</fullName>
    </recommendedName>
</protein>
<accession>A0ABP7DC18</accession>
<gene>
    <name evidence="1" type="ORF">GCM10022377_16420</name>
</gene>
<evidence type="ECO:0008006" key="3">
    <source>
        <dbReference type="Google" id="ProtNLM"/>
    </source>
</evidence>
<dbReference type="Proteomes" id="UP001501536">
    <property type="component" value="Unassembled WGS sequence"/>
</dbReference>
<proteinExistence type="predicted"/>